<evidence type="ECO:0000313" key="1">
    <source>
        <dbReference type="EMBL" id="KAL0445826.1"/>
    </source>
</evidence>
<dbReference type="InterPro" id="IPR004242">
    <property type="entry name" value="Transposase_21"/>
</dbReference>
<comment type="caution">
    <text evidence="1">The sequence shown here is derived from an EMBL/GenBank/DDBJ whole genome shotgun (WGS) entry which is preliminary data.</text>
</comment>
<organism evidence="1">
    <name type="scientific">Sesamum latifolium</name>
    <dbReference type="NCBI Taxonomy" id="2727402"/>
    <lineage>
        <taxon>Eukaryota</taxon>
        <taxon>Viridiplantae</taxon>
        <taxon>Streptophyta</taxon>
        <taxon>Embryophyta</taxon>
        <taxon>Tracheophyta</taxon>
        <taxon>Spermatophyta</taxon>
        <taxon>Magnoliopsida</taxon>
        <taxon>eudicotyledons</taxon>
        <taxon>Gunneridae</taxon>
        <taxon>Pentapetalae</taxon>
        <taxon>asterids</taxon>
        <taxon>lamiids</taxon>
        <taxon>Lamiales</taxon>
        <taxon>Pedaliaceae</taxon>
        <taxon>Sesamum</taxon>
    </lineage>
</organism>
<dbReference type="EMBL" id="JACGWN010000006">
    <property type="protein sequence ID" value="KAL0445826.1"/>
    <property type="molecule type" value="Genomic_DNA"/>
</dbReference>
<reference evidence="1" key="2">
    <citation type="journal article" date="2024" name="Plant">
        <title>Genomic evolution and insights into agronomic trait innovations of Sesamum species.</title>
        <authorList>
            <person name="Miao H."/>
            <person name="Wang L."/>
            <person name="Qu L."/>
            <person name="Liu H."/>
            <person name="Sun Y."/>
            <person name="Le M."/>
            <person name="Wang Q."/>
            <person name="Wei S."/>
            <person name="Zheng Y."/>
            <person name="Lin W."/>
            <person name="Duan Y."/>
            <person name="Cao H."/>
            <person name="Xiong S."/>
            <person name="Wang X."/>
            <person name="Wei L."/>
            <person name="Li C."/>
            <person name="Ma Q."/>
            <person name="Ju M."/>
            <person name="Zhao R."/>
            <person name="Li G."/>
            <person name="Mu C."/>
            <person name="Tian Q."/>
            <person name="Mei H."/>
            <person name="Zhang T."/>
            <person name="Gao T."/>
            <person name="Zhang H."/>
        </authorList>
    </citation>
    <scope>NUCLEOTIDE SEQUENCE</scope>
    <source>
        <strain evidence="1">KEN1</strain>
    </source>
</reference>
<reference evidence="1" key="1">
    <citation type="submission" date="2020-06" db="EMBL/GenBank/DDBJ databases">
        <authorList>
            <person name="Li T."/>
            <person name="Hu X."/>
            <person name="Zhang T."/>
            <person name="Song X."/>
            <person name="Zhang H."/>
            <person name="Dai N."/>
            <person name="Sheng W."/>
            <person name="Hou X."/>
            <person name="Wei L."/>
        </authorList>
    </citation>
    <scope>NUCLEOTIDE SEQUENCE</scope>
    <source>
        <strain evidence="1">KEN1</strain>
        <tissue evidence="1">Leaf</tissue>
    </source>
</reference>
<protein>
    <submittedName>
        <fullName evidence="1">Uncharacterized protein</fullName>
    </submittedName>
</protein>
<sequence>MKSKYMLQTMVIPSPSNPKHLLDVCLELLIAKLQNLLQVGVLMHDNAMNQIFMIRAALMWTVNELPAY</sequence>
<proteinExistence type="predicted"/>
<gene>
    <name evidence="1" type="ORF">Slati_1710500</name>
</gene>
<accession>A0AAW2X120</accession>
<dbReference type="AlphaFoldDB" id="A0AAW2X120"/>
<dbReference type="Pfam" id="PF02992">
    <property type="entry name" value="Transposase_21"/>
    <property type="match status" value="1"/>
</dbReference>
<name>A0AAW2X120_9LAMI</name>